<feature type="transmembrane region" description="Helical" evidence="1">
    <location>
        <begin position="38"/>
        <end position="60"/>
    </location>
</feature>
<dbReference type="RefSeq" id="WP_251611423.1">
    <property type="nucleotide sequence ID" value="NZ_JAMQJY010000005.1"/>
</dbReference>
<accession>A0ABT0XNY5</accession>
<evidence type="ECO:0000256" key="1">
    <source>
        <dbReference type="SAM" id="Phobius"/>
    </source>
</evidence>
<sequence>MTRNLAKLMVFFVVFFVLFKGTQYFYNAFIPISFMSNMVSLIIIIPILIFSAFLVSSLIVD</sequence>
<protein>
    <submittedName>
        <fullName evidence="2">Uncharacterized protein</fullName>
    </submittedName>
</protein>
<feature type="transmembrane region" description="Helical" evidence="1">
    <location>
        <begin position="6"/>
        <end position="26"/>
    </location>
</feature>
<keyword evidence="3" id="KW-1185">Reference proteome</keyword>
<evidence type="ECO:0000313" key="3">
    <source>
        <dbReference type="Proteomes" id="UP001203665"/>
    </source>
</evidence>
<comment type="caution">
    <text evidence="2">The sequence shown here is derived from an EMBL/GenBank/DDBJ whole genome shotgun (WGS) entry which is preliminary data.</text>
</comment>
<dbReference type="EMBL" id="JAMQJY010000005">
    <property type="protein sequence ID" value="MCM2677612.1"/>
    <property type="molecule type" value="Genomic_DNA"/>
</dbReference>
<keyword evidence="1" id="KW-0812">Transmembrane</keyword>
<evidence type="ECO:0000313" key="2">
    <source>
        <dbReference type="EMBL" id="MCM2677612.1"/>
    </source>
</evidence>
<gene>
    <name evidence="2" type="ORF">NDM98_20625</name>
</gene>
<proteinExistence type="predicted"/>
<organism evidence="2 3">
    <name type="scientific">Alkalicoccobacillus plakortidis</name>
    <dbReference type="NCBI Taxonomy" id="444060"/>
    <lineage>
        <taxon>Bacteria</taxon>
        <taxon>Bacillati</taxon>
        <taxon>Bacillota</taxon>
        <taxon>Bacilli</taxon>
        <taxon>Bacillales</taxon>
        <taxon>Bacillaceae</taxon>
        <taxon>Alkalicoccobacillus</taxon>
    </lineage>
</organism>
<keyword evidence="1" id="KW-0472">Membrane</keyword>
<dbReference type="Proteomes" id="UP001203665">
    <property type="component" value="Unassembled WGS sequence"/>
</dbReference>
<reference evidence="2" key="1">
    <citation type="submission" date="2022-06" db="EMBL/GenBank/DDBJ databases">
        <title>Alkalicoccobacillus porphyridii sp. nov., isolated from a marine red alga, Porphyridium purpureum and reclassification of Shouchella plakortidis and Shouchella gibsonii as Alkalicoccobacillus plakortidis comb. nov. and Alkalicoccobacillus gibsonii comb. nov.</title>
        <authorList>
            <person name="Kim K.H."/>
            <person name="Lee J.K."/>
            <person name="Han D.M."/>
            <person name="Baek J.H."/>
            <person name="Jeon C.O."/>
        </authorList>
    </citation>
    <scope>NUCLEOTIDE SEQUENCE</scope>
    <source>
        <strain evidence="2">DSM 19153</strain>
    </source>
</reference>
<name>A0ABT0XNY5_9BACI</name>
<keyword evidence="1" id="KW-1133">Transmembrane helix</keyword>